<keyword evidence="6" id="KW-1185">Reference proteome</keyword>
<sequence>MLEERSTIHFEPAPDAVAPAPAEARGLSREDVRLLVASPEGLVHGRFRDLPDHLRAGDLVVVNDSATIPGEVDAESATRGPVVLHLATPLDDGTWVSEVRTPGDAARAILDAEPGDRFDAGPVTVTLVEPYPRTGSSPTGRGNRLWRAQVDGPLESHLDRHGRPIAYGYLSRRHPLSAYQTVFATRPGSAEMPSAGRPFTHGLVTRLVSKGVAIAPITLHTGVSSQEAGEAPQPERFAVPAATARLVNAVRAGGGRVVAVGTTVTRALESAVAEDGTVVARRGWTDRVVTPADPPRVVAGLVTGWHDPMASHLLLVEAVAGRELAQRAYEAAVAQEYLWHEFGDAALLLP</sequence>
<dbReference type="GO" id="GO:0051075">
    <property type="term" value="F:S-adenosylmethionine:tRNA ribosyltransferase-isomerase activity"/>
    <property type="evidence" value="ECO:0007669"/>
    <property type="project" value="TreeGrafter"/>
</dbReference>
<dbReference type="Gene3D" id="2.40.10.240">
    <property type="entry name" value="QueA-like"/>
    <property type="match status" value="1"/>
</dbReference>
<organism evidence="5 6">
    <name type="scientific">Nocardioides pocheonensis</name>
    <dbReference type="NCBI Taxonomy" id="661485"/>
    <lineage>
        <taxon>Bacteria</taxon>
        <taxon>Bacillati</taxon>
        <taxon>Actinomycetota</taxon>
        <taxon>Actinomycetes</taxon>
        <taxon>Propionibacteriales</taxon>
        <taxon>Nocardioidaceae</taxon>
        <taxon>Nocardioides</taxon>
    </lineage>
</organism>
<evidence type="ECO:0000256" key="1">
    <source>
        <dbReference type="ARBA" id="ARBA00022490"/>
    </source>
</evidence>
<reference evidence="5 6" key="1">
    <citation type="submission" date="2018-11" db="EMBL/GenBank/DDBJ databases">
        <authorList>
            <person name="Li F."/>
        </authorList>
    </citation>
    <scope>NUCLEOTIDE SEQUENCE [LARGE SCALE GENOMIC DNA]</scope>
    <source>
        <strain evidence="5 6">Gsoil 818</strain>
    </source>
</reference>
<gene>
    <name evidence="5" type="ORF">EFL26_07140</name>
</gene>
<evidence type="ECO:0000313" key="5">
    <source>
        <dbReference type="EMBL" id="RNM16185.1"/>
    </source>
</evidence>
<dbReference type="EMBL" id="RJSF01000019">
    <property type="protein sequence ID" value="RNM16185.1"/>
    <property type="molecule type" value="Genomic_DNA"/>
</dbReference>
<dbReference type="PANTHER" id="PTHR30307:SF0">
    <property type="entry name" value="S-ADENOSYLMETHIONINE:TRNA RIBOSYLTRANSFERASE-ISOMERASE"/>
    <property type="match status" value="1"/>
</dbReference>
<evidence type="ECO:0000256" key="4">
    <source>
        <dbReference type="ARBA" id="ARBA00022785"/>
    </source>
</evidence>
<dbReference type="PANTHER" id="PTHR30307">
    <property type="entry name" value="S-ADENOSYLMETHIONINE:TRNA RIBOSYLTRANSFERASE-ISOMERASE"/>
    <property type="match status" value="1"/>
</dbReference>
<keyword evidence="5" id="KW-0413">Isomerase</keyword>
<dbReference type="Pfam" id="PF02547">
    <property type="entry name" value="Queuosine_synth"/>
    <property type="match status" value="1"/>
</dbReference>
<protein>
    <submittedName>
        <fullName evidence="5">S-adenosylmethionine:tRNA ribosyltransferase-isomerase</fullName>
    </submittedName>
</protein>
<dbReference type="OrthoDB" id="9783887at2"/>
<evidence type="ECO:0000256" key="2">
    <source>
        <dbReference type="ARBA" id="ARBA00022679"/>
    </source>
</evidence>
<comment type="caution">
    <text evidence="5">The sequence shown here is derived from an EMBL/GenBank/DDBJ whole genome shotgun (WGS) entry which is preliminary data.</text>
</comment>
<dbReference type="InterPro" id="IPR042119">
    <property type="entry name" value="QueA_dom2"/>
</dbReference>
<dbReference type="GO" id="GO:0008616">
    <property type="term" value="P:tRNA queuosine(34) biosynthetic process"/>
    <property type="evidence" value="ECO:0007669"/>
    <property type="project" value="UniProtKB-KW"/>
</dbReference>
<proteinExistence type="predicted"/>
<dbReference type="AlphaFoldDB" id="A0A3N0GUQ8"/>
<dbReference type="InterPro" id="IPR042118">
    <property type="entry name" value="QueA_dom1"/>
</dbReference>
<dbReference type="SUPFAM" id="SSF111337">
    <property type="entry name" value="QueA-like"/>
    <property type="match status" value="1"/>
</dbReference>
<dbReference type="Proteomes" id="UP000279994">
    <property type="component" value="Unassembled WGS sequence"/>
</dbReference>
<dbReference type="InterPro" id="IPR003699">
    <property type="entry name" value="QueA"/>
</dbReference>
<accession>A0A3N0GUQ8</accession>
<keyword evidence="3" id="KW-0949">S-adenosyl-L-methionine</keyword>
<dbReference type="InterPro" id="IPR036100">
    <property type="entry name" value="QueA_sf"/>
</dbReference>
<dbReference type="Gene3D" id="3.40.1780.10">
    <property type="entry name" value="QueA-like"/>
    <property type="match status" value="1"/>
</dbReference>
<evidence type="ECO:0000256" key="3">
    <source>
        <dbReference type="ARBA" id="ARBA00022691"/>
    </source>
</evidence>
<keyword evidence="2 5" id="KW-0808">Transferase</keyword>
<evidence type="ECO:0000313" key="6">
    <source>
        <dbReference type="Proteomes" id="UP000279994"/>
    </source>
</evidence>
<keyword evidence="1" id="KW-0963">Cytoplasm</keyword>
<keyword evidence="4" id="KW-0671">Queuosine biosynthesis</keyword>
<name>A0A3N0GUQ8_9ACTN</name>